<dbReference type="Gene3D" id="3.40.50.12780">
    <property type="entry name" value="N-terminal domain of ligase-like"/>
    <property type="match status" value="1"/>
</dbReference>
<accession>A0A7W7D602</accession>
<dbReference type="Proteomes" id="UP000542210">
    <property type="component" value="Unassembled WGS sequence"/>
</dbReference>
<protein>
    <submittedName>
        <fullName evidence="5">Amino acid adenylation domain-containing protein</fullName>
    </submittedName>
</protein>
<dbReference type="Pfam" id="PF13193">
    <property type="entry name" value="AMP-binding_C"/>
    <property type="match status" value="1"/>
</dbReference>
<keyword evidence="1" id="KW-0596">Phosphopantetheine</keyword>
<dbReference type="Gene3D" id="3.30.300.30">
    <property type="match status" value="1"/>
</dbReference>
<dbReference type="InterPro" id="IPR000873">
    <property type="entry name" value="AMP-dep_synth/lig_dom"/>
</dbReference>
<evidence type="ECO:0000259" key="4">
    <source>
        <dbReference type="Pfam" id="PF13193"/>
    </source>
</evidence>
<dbReference type="Pfam" id="PF00501">
    <property type="entry name" value="AMP-binding"/>
    <property type="match status" value="1"/>
</dbReference>
<organism evidence="5 6">
    <name type="scientific">Sphaerisporangium siamense</name>
    <dbReference type="NCBI Taxonomy" id="795645"/>
    <lineage>
        <taxon>Bacteria</taxon>
        <taxon>Bacillati</taxon>
        <taxon>Actinomycetota</taxon>
        <taxon>Actinomycetes</taxon>
        <taxon>Streptosporangiales</taxon>
        <taxon>Streptosporangiaceae</taxon>
        <taxon>Sphaerisporangium</taxon>
    </lineage>
</organism>
<gene>
    <name evidence="5" type="ORF">BJ982_001075</name>
</gene>
<evidence type="ECO:0000259" key="3">
    <source>
        <dbReference type="Pfam" id="PF00501"/>
    </source>
</evidence>
<evidence type="ECO:0000313" key="5">
    <source>
        <dbReference type="EMBL" id="MBB4699531.1"/>
    </source>
</evidence>
<feature type="domain" description="AMP-dependent synthetase/ligase" evidence="3">
    <location>
        <begin position="3"/>
        <end position="359"/>
    </location>
</feature>
<evidence type="ECO:0000256" key="1">
    <source>
        <dbReference type="ARBA" id="ARBA00022450"/>
    </source>
</evidence>
<dbReference type="PANTHER" id="PTHR44845">
    <property type="entry name" value="CARRIER DOMAIN-CONTAINING PROTEIN"/>
    <property type="match status" value="1"/>
</dbReference>
<dbReference type="EMBL" id="JACHND010000001">
    <property type="protein sequence ID" value="MBB4699531.1"/>
    <property type="molecule type" value="Genomic_DNA"/>
</dbReference>
<feature type="domain" description="AMP-binding enzyme C-terminal" evidence="4">
    <location>
        <begin position="416"/>
        <end position="487"/>
    </location>
</feature>
<dbReference type="InterPro" id="IPR042099">
    <property type="entry name" value="ANL_N_sf"/>
</dbReference>
<name>A0A7W7D602_9ACTN</name>
<keyword evidence="6" id="KW-1185">Reference proteome</keyword>
<dbReference type="PANTHER" id="PTHR44845:SF6">
    <property type="entry name" value="BETA-ALANINE-ACTIVATING ENZYME"/>
    <property type="match status" value="1"/>
</dbReference>
<dbReference type="InterPro" id="IPR045851">
    <property type="entry name" value="AMP-bd_C_sf"/>
</dbReference>
<evidence type="ECO:0000256" key="2">
    <source>
        <dbReference type="ARBA" id="ARBA00022553"/>
    </source>
</evidence>
<proteinExistence type="predicted"/>
<evidence type="ECO:0000313" key="6">
    <source>
        <dbReference type="Proteomes" id="UP000542210"/>
    </source>
</evidence>
<comment type="caution">
    <text evidence="5">The sequence shown here is derived from an EMBL/GenBank/DDBJ whole genome shotgun (WGS) entry which is preliminary data.</text>
</comment>
<sequence length="507" mass="52454">MVEEAAARTPAAIAVVGERATTYAEQTTTYGRCTTTYGELVRGMRAVAARLASHGVKPGDVVALAAARSDRSPALALGIMRAGAVYLPLDPLYPAPLLARMRATAPLRAVITDPAPGVPPPEVAADLDAHDLLAPADVEPPPLPLPCGPAYVMFTSGSTGTPKGVVLGHAGLAEYARALPDGLGLGGADRCLGVSPLGFSSSIRELLLPLARGATVVVPGEEEARLPWGVTDLVRATGVTHLDLTPSYWRAVTDAMPTGELRTALATVRGVLFASEPLDTDLAHRTRALLPAARVWNMYGCTETTGIVAAYEVDGTEPADTLVPIGAPLRHAAVYLRPRPEDPPGTGQIVVTGRAVALGHLDGSGLADGSGSGRGCAARRWATGDLAVTVEGATVWTGRVDRMRKVRGMRVAPETVEHHLLACPGVRHAAVVGVTERGVTCVVAGTPGSTPPEAAALMARMRERLPAHMAPVAVTVVADWPLLPNGKSDLRLLTSRHGPHAPGAAAT</sequence>
<keyword evidence="2" id="KW-0597">Phosphoprotein</keyword>
<dbReference type="InterPro" id="IPR025110">
    <property type="entry name" value="AMP-bd_C"/>
</dbReference>
<dbReference type="RefSeq" id="WP_184877129.1">
    <property type="nucleotide sequence ID" value="NZ_BOOV01000024.1"/>
</dbReference>
<dbReference type="SUPFAM" id="SSF56801">
    <property type="entry name" value="Acetyl-CoA synthetase-like"/>
    <property type="match status" value="1"/>
</dbReference>
<dbReference type="AlphaFoldDB" id="A0A7W7D602"/>
<reference evidence="5 6" key="1">
    <citation type="submission" date="2020-08" db="EMBL/GenBank/DDBJ databases">
        <title>Sequencing the genomes of 1000 actinobacteria strains.</title>
        <authorList>
            <person name="Klenk H.-P."/>
        </authorList>
    </citation>
    <scope>NUCLEOTIDE SEQUENCE [LARGE SCALE GENOMIC DNA]</scope>
    <source>
        <strain evidence="5 6">DSM 45784</strain>
    </source>
</reference>
<dbReference type="InterPro" id="IPR020845">
    <property type="entry name" value="AMP-binding_CS"/>
</dbReference>
<dbReference type="PROSITE" id="PS00455">
    <property type="entry name" value="AMP_BINDING"/>
    <property type="match status" value="1"/>
</dbReference>